<keyword evidence="3" id="KW-1185">Reference proteome</keyword>
<dbReference type="AlphaFoldDB" id="A0AAE1PZW9"/>
<feature type="region of interest" description="Disordered" evidence="1">
    <location>
        <begin position="1"/>
        <end position="34"/>
    </location>
</feature>
<evidence type="ECO:0000313" key="2">
    <source>
        <dbReference type="EMBL" id="KAK4317398.1"/>
    </source>
</evidence>
<sequence>EEETEETIGNSKKRRLKYGGIGRGEEEKEEKNTK</sequence>
<evidence type="ECO:0000313" key="3">
    <source>
        <dbReference type="Proteomes" id="UP001292094"/>
    </source>
</evidence>
<proteinExistence type="predicted"/>
<feature type="non-terminal residue" evidence="2">
    <location>
        <position position="1"/>
    </location>
</feature>
<accession>A0AAE1PZW9</accession>
<protein>
    <submittedName>
        <fullName evidence="2">Uncharacterized protein</fullName>
    </submittedName>
</protein>
<name>A0AAE1PZW9_9EUCA</name>
<dbReference type="Proteomes" id="UP001292094">
    <property type="component" value="Unassembled WGS sequence"/>
</dbReference>
<feature type="compositionally biased region" description="Basic and acidic residues" evidence="1">
    <location>
        <begin position="23"/>
        <end position="34"/>
    </location>
</feature>
<reference evidence="2" key="1">
    <citation type="submission" date="2023-11" db="EMBL/GenBank/DDBJ databases">
        <title>Genome assemblies of two species of porcelain crab, Petrolisthes cinctipes and Petrolisthes manimaculis (Anomura: Porcellanidae).</title>
        <authorList>
            <person name="Angst P."/>
        </authorList>
    </citation>
    <scope>NUCLEOTIDE SEQUENCE</scope>
    <source>
        <strain evidence="2">PB745_02</strain>
        <tissue evidence="2">Gill</tissue>
    </source>
</reference>
<organism evidence="2 3">
    <name type="scientific">Petrolisthes manimaculis</name>
    <dbReference type="NCBI Taxonomy" id="1843537"/>
    <lineage>
        <taxon>Eukaryota</taxon>
        <taxon>Metazoa</taxon>
        <taxon>Ecdysozoa</taxon>
        <taxon>Arthropoda</taxon>
        <taxon>Crustacea</taxon>
        <taxon>Multicrustacea</taxon>
        <taxon>Malacostraca</taxon>
        <taxon>Eumalacostraca</taxon>
        <taxon>Eucarida</taxon>
        <taxon>Decapoda</taxon>
        <taxon>Pleocyemata</taxon>
        <taxon>Anomura</taxon>
        <taxon>Galatheoidea</taxon>
        <taxon>Porcellanidae</taxon>
        <taxon>Petrolisthes</taxon>
    </lineage>
</organism>
<dbReference type="EMBL" id="JAWZYT010000923">
    <property type="protein sequence ID" value="KAK4317398.1"/>
    <property type="molecule type" value="Genomic_DNA"/>
</dbReference>
<gene>
    <name evidence="2" type="ORF">Pmani_011510</name>
</gene>
<comment type="caution">
    <text evidence="2">The sequence shown here is derived from an EMBL/GenBank/DDBJ whole genome shotgun (WGS) entry which is preliminary data.</text>
</comment>
<evidence type="ECO:0000256" key="1">
    <source>
        <dbReference type="SAM" id="MobiDB-lite"/>
    </source>
</evidence>